<dbReference type="EMBL" id="CP151512">
    <property type="protein sequence ID" value="WZN65475.1"/>
    <property type="molecule type" value="Genomic_DNA"/>
</dbReference>
<gene>
    <name evidence="2" type="ORF">HKI87_12g70340</name>
</gene>
<accession>A0AAX4PHJ4</accession>
<evidence type="ECO:0000313" key="3">
    <source>
        <dbReference type="Proteomes" id="UP001472866"/>
    </source>
</evidence>
<dbReference type="AlphaFoldDB" id="A0AAX4PHJ4"/>
<protein>
    <submittedName>
        <fullName evidence="2">Uncharacterized protein</fullName>
    </submittedName>
</protein>
<organism evidence="2 3">
    <name type="scientific">Chloropicon roscoffensis</name>
    <dbReference type="NCBI Taxonomy" id="1461544"/>
    <lineage>
        <taxon>Eukaryota</taxon>
        <taxon>Viridiplantae</taxon>
        <taxon>Chlorophyta</taxon>
        <taxon>Chloropicophyceae</taxon>
        <taxon>Chloropicales</taxon>
        <taxon>Chloropicaceae</taxon>
        <taxon>Chloropicon</taxon>
    </lineage>
</organism>
<dbReference type="Proteomes" id="UP001472866">
    <property type="component" value="Chromosome 12"/>
</dbReference>
<reference evidence="2 3" key="1">
    <citation type="submission" date="2024-03" db="EMBL/GenBank/DDBJ databases">
        <title>Complete genome sequence of the green alga Chloropicon roscoffensis RCC1871.</title>
        <authorList>
            <person name="Lemieux C."/>
            <person name="Pombert J.-F."/>
            <person name="Otis C."/>
            <person name="Turmel M."/>
        </authorList>
    </citation>
    <scope>NUCLEOTIDE SEQUENCE [LARGE SCALE GENOMIC DNA]</scope>
    <source>
        <strain evidence="2 3">RCC1871</strain>
    </source>
</reference>
<evidence type="ECO:0000313" key="2">
    <source>
        <dbReference type="EMBL" id="WZN65475.1"/>
    </source>
</evidence>
<feature type="compositionally biased region" description="Acidic residues" evidence="1">
    <location>
        <begin position="197"/>
        <end position="213"/>
    </location>
</feature>
<evidence type="ECO:0000256" key="1">
    <source>
        <dbReference type="SAM" id="MobiDB-lite"/>
    </source>
</evidence>
<sequence>MVPDRPEREGRLHDQLLELESIRSAGLLTAAEHKSKREAVISRWEESQARILRQREVIETTLAEKKAKTQQLLHALRATVKHGSDLLSKKQMAGVRQAYLELTGLSSLPSAVPKLRDLCARCVAENFVPRRGRAGPSGAKRRAEDALDIDRETWGSFSLPDQPLDDLLVQEDRHPDHLEDRGAPAPATPGEVSPAPADDEEPQEPEEPEEEGEVVATVMASILDQVAGRNLEEYVRQEMIRVGATRIPSTGQIPKFQSQEGNGSLVREVLDRTYNAQLRQGYTLGQVRLLARLCGPNEGAVKNFLLFRFRRDNRREPPAMPHGRGQLRIPTRLPFDPAQGLGCSKCRFARGGCNQCGWEEDLLFQRLLSQGWGSVRKRTGERQQRKRRRIEVTLSPSTSRHSPAFFVPRHLREALTNQVLEPAVAVSVADRVSPWEYNRSKQIVEAIGKVEEDKTSTGRKVVRKIVL</sequence>
<proteinExistence type="predicted"/>
<name>A0AAX4PHJ4_9CHLO</name>
<feature type="region of interest" description="Disordered" evidence="1">
    <location>
        <begin position="175"/>
        <end position="213"/>
    </location>
</feature>
<keyword evidence="3" id="KW-1185">Reference proteome</keyword>